<evidence type="ECO:0008006" key="4">
    <source>
        <dbReference type="Google" id="ProtNLM"/>
    </source>
</evidence>
<organism evidence="2 3">
    <name type="scientific">Tsukamurella soli</name>
    <dbReference type="NCBI Taxonomy" id="644556"/>
    <lineage>
        <taxon>Bacteria</taxon>
        <taxon>Bacillati</taxon>
        <taxon>Actinomycetota</taxon>
        <taxon>Actinomycetes</taxon>
        <taxon>Mycobacteriales</taxon>
        <taxon>Tsukamurellaceae</taxon>
        <taxon>Tsukamurella</taxon>
    </lineage>
</organism>
<dbReference type="EMBL" id="BAABFR010000048">
    <property type="protein sequence ID" value="GAA4396292.1"/>
    <property type="molecule type" value="Genomic_DNA"/>
</dbReference>
<name>A0ABP8JUL3_9ACTN</name>
<evidence type="ECO:0000313" key="3">
    <source>
        <dbReference type="Proteomes" id="UP001500635"/>
    </source>
</evidence>
<dbReference type="RefSeq" id="WP_344997442.1">
    <property type="nucleotide sequence ID" value="NZ_BAABFR010000048.1"/>
</dbReference>
<keyword evidence="1" id="KW-0812">Transmembrane</keyword>
<evidence type="ECO:0000256" key="1">
    <source>
        <dbReference type="SAM" id="Phobius"/>
    </source>
</evidence>
<evidence type="ECO:0000313" key="2">
    <source>
        <dbReference type="EMBL" id="GAA4396292.1"/>
    </source>
</evidence>
<proteinExistence type="predicted"/>
<protein>
    <recommendedName>
        <fullName evidence="4">DUF4129 domain-containing protein</fullName>
    </recommendedName>
</protein>
<accession>A0ABP8JUL3</accession>
<sequence length="159" mass="17486">MPGDLLRYLGGPQPYAVWWLLLAAVLVLVVLAWFAAVVVWTLPVERLRRSRVLGPLHHRLMARRFTRRARRIVADHGAGRIPAGAACSALRRTLRSFLRLTTGRRVDALPTGEFATVGLSAAVPVLRALDEAQFAHPQPQELAVASLGGEVERVIASWT</sequence>
<keyword evidence="1" id="KW-1133">Transmembrane helix</keyword>
<gene>
    <name evidence="2" type="ORF">GCM10023147_30430</name>
</gene>
<feature type="transmembrane region" description="Helical" evidence="1">
    <location>
        <begin position="16"/>
        <end position="42"/>
    </location>
</feature>
<comment type="caution">
    <text evidence="2">The sequence shown here is derived from an EMBL/GenBank/DDBJ whole genome shotgun (WGS) entry which is preliminary data.</text>
</comment>
<keyword evidence="3" id="KW-1185">Reference proteome</keyword>
<keyword evidence="1" id="KW-0472">Membrane</keyword>
<dbReference type="Proteomes" id="UP001500635">
    <property type="component" value="Unassembled WGS sequence"/>
</dbReference>
<reference evidence="3" key="1">
    <citation type="journal article" date="2019" name="Int. J. Syst. Evol. Microbiol.">
        <title>The Global Catalogue of Microorganisms (GCM) 10K type strain sequencing project: providing services to taxonomists for standard genome sequencing and annotation.</title>
        <authorList>
            <consortium name="The Broad Institute Genomics Platform"/>
            <consortium name="The Broad Institute Genome Sequencing Center for Infectious Disease"/>
            <person name="Wu L."/>
            <person name="Ma J."/>
        </authorList>
    </citation>
    <scope>NUCLEOTIDE SEQUENCE [LARGE SCALE GENOMIC DNA]</scope>
    <source>
        <strain evidence="3">JCM 17688</strain>
    </source>
</reference>